<evidence type="ECO:0008006" key="3">
    <source>
        <dbReference type="Google" id="ProtNLM"/>
    </source>
</evidence>
<reference evidence="1 2" key="1">
    <citation type="submission" date="2015-05" db="EMBL/GenBank/DDBJ databases">
        <authorList>
            <person name="Tang B."/>
            <person name="Yu Y."/>
        </authorList>
    </citation>
    <scope>NUCLEOTIDE SEQUENCE [LARGE SCALE GENOMIC DNA]</scope>
    <source>
        <strain evidence="1 2">DSM 7029</strain>
    </source>
</reference>
<organism evidence="1 2">
    <name type="scientific">Caldimonas brevitalea</name>
    <dbReference type="NCBI Taxonomy" id="413882"/>
    <lineage>
        <taxon>Bacteria</taxon>
        <taxon>Pseudomonadati</taxon>
        <taxon>Pseudomonadota</taxon>
        <taxon>Betaproteobacteria</taxon>
        <taxon>Burkholderiales</taxon>
        <taxon>Sphaerotilaceae</taxon>
        <taxon>Caldimonas</taxon>
    </lineage>
</organism>
<accession>A0A0G3BRT5</accession>
<proteinExistence type="predicted"/>
<evidence type="ECO:0000313" key="2">
    <source>
        <dbReference type="Proteomes" id="UP000035352"/>
    </source>
</evidence>
<dbReference type="EMBL" id="CP011371">
    <property type="protein sequence ID" value="AKJ30693.1"/>
    <property type="molecule type" value="Genomic_DNA"/>
</dbReference>
<gene>
    <name evidence="1" type="ORF">AAW51_4002</name>
</gene>
<dbReference type="AlphaFoldDB" id="A0A0G3BRT5"/>
<dbReference type="PATRIC" id="fig|413882.6.peg.4177"/>
<dbReference type="Proteomes" id="UP000035352">
    <property type="component" value="Chromosome"/>
</dbReference>
<keyword evidence="2" id="KW-1185">Reference proteome</keyword>
<dbReference type="OrthoDB" id="564699at2"/>
<dbReference type="RefSeq" id="WP_047196008.1">
    <property type="nucleotide sequence ID" value="NZ_CP011371.1"/>
</dbReference>
<dbReference type="STRING" id="413882.AAW51_4002"/>
<evidence type="ECO:0000313" key="1">
    <source>
        <dbReference type="EMBL" id="AKJ30693.1"/>
    </source>
</evidence>
<protein>
    <recommendedName>
        <fullName evidence="3">DUF2793 domain-containing protein</fullName>
    </recommendedName>
</protein>
<sequence length="116" mass="12280">MASIDPNLGLTYGWAQGEHNWNGGMDADLKRLGAVVGLSVKDRDLTAPPATPVDGDRYIVPAGATGAWAGKTGQVAVRIAGTWEYHAPKVGWLCFLEDENKLSVYKAAGWSPGIAL</sequence>
<dbReference type="Pfam" id="PF10983">
    <property type="entry name" value="DUF2793"/>
    <property type="match status" value="1"/>
</dbReference>
<dbReference type="KEGG" id="pbh:AAW51_4002"/>
<name>A0A0G3BRT5_9BURK</name>
<dbReference type="InterPro" id="IPR021251">
    <property type="entry name" value="DUF2793"/>
</dbReference>